<keyword evidence="1" id="KW-0175">Coiled coil</keyword>
<name>A0A9P5TBM5_9AGAM</name>
<gene>
    <name evidence="3" type="ORF">DFH94DRAFT_330291</name>
</gene>
<dbReference type="AlphaFoldDB" id="A0A9P5TBM5"/>
<reference evidence="3" key="2">
    <citation type="journal article" date="2020" name="Nat. Commun.">
        <title>Large-scale genome sequencing of mycorrhizal fungi provides insights into the early evolution of symbiotic traits.</title>
        <authorList>
            <person name="Miyauchi S."/>
            <person name="Kiss E."/>
            <person name="Kuo A."/>
            <person name="Drula E."/>
            <person name="Kohler A."/>
            <person name="Sanchez-Garcia M."/>
            <person name="Morin E."/>
            <person name="Andreopoulos B."/>
            <person name="Barry K.W."/>
            <person name="Bonito G."/>
            <person name="Buee M."/>
            <person name="Carver A."/>
            <person name="Chen C."/>
            <person name="Cichocki N."/>
            <person name="Clum A."/>
            <person name="Culley D."/>
            <person name="Crous P.W."/>
            <person name="Fauchery L."/>
            <person name="Girlanda M."/>
            <person name="Hayes R.D."/>
            <person name="Keri Z."/>
            <person name="LaButti K."/>
            <person name="Lipzen A."/>
            <person name="Lombard V."/>
            <person name="Magnuson J."/>
            <person name="Maillard F."/>
            <person name="Murat C."/>
            <person name="Nolan M."/>
            <person name="Ohm R.A."/>
            <person name="Pangilinan J."/>
            <person name="Pereira M.F."/>
            <person name="Perotto S."/>
            <person name="Peter M."/>
            <person name="Pfister S."/>
            <person name="Riley R."/>
            <person name="Sitrit Y."/>
            <person name="Stielow J.B."/>
            <person name="Szollosi G."/>
            <person name="Zifcakova L."/>
            <person name="Stursova M."/>
            <person name="Spatafora J.W."/>
            <person name="Tedersoo L."/>
            <person name="Vaario L.M."/>
            <person name="Yamada A."/>
            <person name="Yan M."/>
            <person name="Wang P."/>
            <person name="Xu J."/>
            <person name="Bruns T."/>
            <person name="Baldrian P."/>
            <person name="Vilgalys R."/>
            <person name="Dunand C."/>
            <person name="Henrissat B."/>
            <person name="Grigoriev I.V."/>
            <person name="Hibbett D."/>
            <person name="Nagy L.G."/>
            <person name="Martin F.M."/>
        </authorList>
    </citation>
    <scope>NUCLEOTIDE SEQUENCE</scope>
    <source>
        <strain evidence="3">Prilba</strain>
    </source>
</reference>
<evidence type="ECO:0000256" key="1">
    <source>
        <dbReference type="SAM" id="Coils"/>
    </source>
</evidence>
<keyword evidence="4" id="KW-1185">Reference proteome</keyword>
<evidence type="ECO:0000313" key="4">
    <source>
        <dbReference type="Proteomes" id="UP000759537"/>
    </source>
</evidence>
<reference evidence="3" key="1">
    <citation type="submission" date="2019-10" db="EMBL/GenBank/DDBJ databases">
        <authorList>
            <consortium name="DOE Joint Genome Institute"/>
            <person name="Kuo A."/>
            <person name="Miyauchi S."/>
            <person name="Kiss E."/>
            <person name="Drula E."/>
            <person name="Kohler A."/>
            <person name="Sanchez-Garcia M."/>
            <person name="Andreopoulos B."/>
            <person name="Barry K.W."/>
            <person name="Bonito G."/>
            <person name="Buee M."/>
            <person name="Carver A."/>
            <person name="Chen C."/>
            <person name="Cichocki N."/>
            <person name="Clum A."/>
            <person name="Culley D."/>
            <person name="Crous P.W."/>
            <person name="Fauchery L."/>
            <person name="Girlanda M."/>
            <person name="Hayes R."/>
            <person name="Keri Z."/>
            <person name="LaButti K."/>
            <person name="Lipzen A."/>
            <person name="Lombard V."/>
            <person name="Magnuson J."/>
            <person name="Maillard F."/>
            <person name="Morin E."/>
            <person name="Murat C."/>
            <person name="Nolan M."/>
            <person name="Ohm R."/>
            <person name="Pangilinan J."/>
            <person name="Pereira M."/>
            <person name="Perotto S."/>
            <person name="Peter M."/>
            <person name="Riley R."/>
            <person name="Sitrit Y."/>
            <person name="Stielow B."/>
            <person name="Szollosi G."/>
            <person name="Zifcakova L."/>
            <person name="Stursova M."/>
            <person name="Spatafora J.W."/>
            <person name="Tedersoo L."/>
            <person name="Vaario L.-M."/>
            <person name="Yamada A."/>
            <person name="Yan M."/>
            <person name="Wang P."/>
            <person name="Xu J."/>
            <person name="Bruns T."/>
            <person name="Baldrian P."/>
            <person name="Vilgalys R."/>
            <person name="Henrissat B."/>
            <person name="Grigoriev I.V."/>
            <person name="Hibbett D."/>
            <person name="Nagy L.G."/>
            <person name="Martin F.M."/>
        </authorList>
    </citation>
    <scope>NUCLEOTIDE SEQUENCE</scope>
    <source>
        <strain evidence="3">Prilba</strain>
    </source>
</reference>
<feature type="compositionally biased region" description="Polar residues" evidence="2">
    <location>
        <begin position="105"/>
        <end position="116"/>
    </location>
</feature>
<feature type="region of interest" description="Disordered" evidence="2">
    <location>
        <begin position="1"/>
        <end position="147"/>
    </location>
</feature>
<dbReference type="EMBL" id="WHVB01000004">
    <property type="protein sequence ID" value="KAF8483903.1"/>
    <property type="molecule type" value="Genomic_DNA"/>
</dbReference>
<comment type="caution">
    <text evidence="3">The sequence shown here is derived from an EMBL/GenBank/DDBJ whole genome shotgun (WGS) entry which is preliminary data.</text>
</comment>
<sequence length="515" mass="56954">MPMQTDQPRLHAHTHSMPVQPVYASKRSRSRPSTAPPPPYTGPPTPNVSEESLPRPHSSSRDPTPTPPRIPNPHDSSRRLPTPPDPRIATPVDRASATPTPLEPPSSQVTGLQTPISPSSRASALTLSLSPHSHVSSQPQFPPVPPSAPIVKSRSLFNPFSVLKPKSTRKATEQIAKQAAWKVTEETRGRIAEEEAERQAAEQAARERYDEVTRRAATEAEARELVRSSIESLLFRGLTSDEERNSVISKCFQACKDCGLDLSAVLQEPLMEGQTPVYWAILNRPAKTPEVDEEALNALIITLLNVCGSLNETTIDSVRLACMWTSNNTLLQHLFCQFGGLSPLSMSDRMLLGPSGGDVVDVGETRDGTGAFIADVKIRRFRLRMNSSKVIKIEFITFERIWTARFFVSTERTREGASENKWLFSLELANKSTPAWVDADLLVPEHSHQSTNSDNNQPVFSIRVGCVGQALQPGPENAIKVRLDEGPMRLHWINEFVNIHSNVLLSLLTRHSTVR</sequence>
<protein>
    <submittedName>
        <fullName evidence="3">Uncharacterized protein</fullName>
    </submittedName>
</protein>
<accession>A0A9P5TBM5</accession>
<organism evidence="3 4">
    <name type="scientific">Russula ochroleuca</name>
    <dbReference type="NCBI Taxonomy" id="152965"/>
    <lineage>
        <taxon>Eukaryota</taxon>
        <taxon>Fungi</taxon>
        <taxon>Dikarya</taxon>
        <taxon>Basidiomycota</taxon>
        <taxon>Agaricomycotina</taxon>
        <taxon>Agaricomycetes</taxon>
        <taxon>Russulales</taxon>
        <taxon>Russulaceae</taxon>
        <taxon>Russula</taxon>
    </lineage>
</organism>
<evidence type="ECO:0000313" key="3">
    <source>
        <dbReference type="EMBL" id="KAF8483903.1"/>
    </source>
</evidence>
<dbReference type="Proteomes" id="UP000759537">
    <property type="component" value="Unassembled WGS sequence"/>
</dbReference>
<feature type="coiled-coil region" evidence="1">
    <location>
        <begin position="184"/>
        <end position="211"/>
    </location>
</feature>
<feature type="compositionally biased region" description="Pro residues" evidence="2">
    <location>
        <begin position="34"/>
        <end position="46"/>
    </location>
</feature>
<proteinExistence type="predicted"/>
<evidence type="ECO:0000256" key="2">
    <source>
        <dbReference type="SAM" id="MobiDB-lite"/>
    </source>
</evidence>
<dbReference type="OrthoDB" id="2959034at2759"/>
<feature type="compositionally biased region" description="Low complexity" evidence="2">
    <location>
        <begin position="117"/>
        <end position="139"/>
    </location>
</feature>